<gene>
    <name evidence="1" type="ORF">PPRIM_AZ9-3.1.T0610136</name>
</gene>
<dbReference type="EMBL" id="CAJJDM010000062">
    <property type="protein sequence ID" value="CAD8079126.1"/>
    <property type="molecule type" value="Genomic_DNA"/>
</dbReference>
<dbReference type="AlphaFoldDB" id="A0A8S1MQA5"/>
<sequence>MCRRHWIQRCLWTHRIMIHHSLTETKDRWGRKIQERILVMGQNREDIIIQLIIDDGLGSSRYRQYGLFKISILLELLKGITILNEFLIMLLNSLYKDNYLDNHLLITEKQFSQRKSIMPELLINKKIKRKVFNIPLYLPPGFVSIFQHHLLQV</sequence>
<organism evidence="1 2">
    <name type="scientific">Paramecium primaurelia</name>
    <dbReference type="NCBI Taxonomy" id="5886"/>
    <lineage>
        <taxon>Eukaryota</taxon>
        <taxon>Sar</taxon>
        <taxon>Alveolata</taxon>
        <taxon>Ciliophora</taxon>
        <taxon>Intramacronucleata</taxon>
        <taxon>Oligohymenophorea</taxon>
        <taxon>Peniculida</taxon>
        <taxon>Parameciidae</taxon>
        <taxon>Paramecium</taxon>
    </lineage>
</organism>
<accession>A0A8S1MQA5</accession>
<reference evidence="1" key="1">
    <citation type="submission" date="2021-01" db="EMBL/GenBank/DDBJ databases">
        <authorList>
            <consortium name="Genoscope - CEA"/>
            <person name="William W."/>
        </authorList>
    </citation>
    <scope>NUCLEOTIDE SEQUENCE</scope>
</reference>
<evidence type="ECO:0000313" key="2">
    <source>
        <dbReference type="Proteomes" id="UP000688137"/>
    </source>
</evidence>
<protein>
    <submittedName>
        <fullName evidence="1">Uncharacterized protein</fullName>
    </submittedName>
</protein>
<name>A0A8S1MQA5_PARPR</name>
<comment type="caution">
    <text evidence="1">The sequence shown here is derived from an EMBL/GenBank/DDBJ whole genome shotgun (WGS) entry which is preliminary data.</text>
</comment>
<dbReference type="Proteomes" id="UP000688137">
    <property type="component" value="Unassembled WGS sequence"/>
</dbReference>
<proteinExistence type="predicted"/>
<keyword evidence="2" id="KW-1185">Reference proteome</keyword>
<evidence type="ECO:0000313" key="1">
    <source>
        <dbReference type="EMBL" id="CAD8079126.1"/>
    </source>
</evidence>